<feature type="region of interest" description="Disordered" evidence="2">
    <location>
        <begin position="1"/>
        <end position="26"/>
    </location>
</feature>
<dbReference type="InterPro" id="IPR005301">
    <property type="entry name" value="MOB_kinase_act_fam"/>
</dbReference>
<feature type="compositionally biased region" description="Polar residues" evidence="2">
    <location>
        <begin position="1"/>
        <end position="10"/>
    </location>
</feature>
<keyword evidence="1" id="KW-0479">Metal-binding</keyword>
<organism evidence="3 4">
    <name type="scientific">Dothidotthia symphoricarpi CBS 119687</name>
    <dbReference type="NCBI Taxonomy" id="1392245"/>
    <lineage>
        <taxon>Eukaryota</taxon>
        <taxon>Fungi</taxon>
        <taxon>Dikarya</taxon>
        <taxon>Ascomycota</taxon>
        <taxon>Pezizomycotina</taxon>
        <taxon>Dothideomycetes</taxon>
        <taxon>Pleosporomycetidae</taxon>
        <taxon>Pleosporales</taxon>
        <taxon>Dothidotthiaceae</taxon>
        <taxon>Dothidotthia</taxon>
    </lineage>
</organism>
<evidence type="ECO:0000313" key="3">
    <source>
        <dbReference type="EMBL" id="KAF2131069.1"/>
    </source>
</evidence>
<dbReference type="Gene3D" id="1.20.140.30">
    <property type="entry name" value="MOB kinase activator"/>
    <property type="match status" value="1"/>
</dbReference>
<feature type="binding site" evidence="1">
    <location>
        <position position="86"/>
    </location>
    <ligand>
        <name>Zn(2+)</name>
        <dbReference type="ChEBI" id="CHEBI:29105"/>
    </ligand>
</feature>
<sequence length="219" mass="25279">MSGFITTINPRTRGPFKPQKSNRGTSSWQLKQYAEATLGSGSLRKAVKLPEGEDKDEWLAVNIVDFYNQINLLYGSITEFCSPQSCPEMKATDEFEYLWQDSENFKKPTKMPAPEYIEHLMAWVQSNVDNEQMFPSRIGVPFPKTFASLIRNMFKRLYRVYAHIYCHHYPVIIELGLEPHLNTSFKHYVLFIDEHGLANGSKDFWGPLGDLVESMLRSD</sequence>
<dbReference type="InterPro" id="IPR036703">
    <property type="entry name" value="MOB_kinase_act_sf"/>
</dbReference>
<reference evidence="3" key="1">
    <citation type="journal article" date="2020" name="Stud. Mycol.">
        <title>101 Dothideomycetes genomes: a test case for predicting lifestyles and emergence of pathogens.</title>
        <authorList>
            <person name="Haridas S."/>
            <person name="Albert R."/>
            <person name="Binder M."/>
            <person name="Bloem J."/>
            <person name="Labutti K."/>
            <person name="Salamov A."/>
            <person name="Andreopoulos B."/>
            <person name="Baker S."/>
            <person name="Barry K."/>
            <person name="Bills G."/>
            <person name="Bluhm B."/>
            <person name="Cannon C."/>
            <person name="Castanera R."/>
            <person name="Culley D."/>
            <person name="Daum C."/>
            <person name="Ezra D."/>
            <person name="Gonzalez J."/>
            <person name="Henrissat B."/>
            <person name="Kuo A."/>
            <person name="Liang C."/>
            <person name="Lipzen A."/>
            <person name="Lutzoni F."/>
            <person name="Magnuson J."/>
            <person name="Mondo S."/>
            <person name="Nolan M."/>
            <person name="Ohm R."/>
            <person name="Pangilinan J."/>
            <person name="Park H.-J."/>
            <person name="Ramirez L."/>
            <person name="Alfaro M."/>
            <person name="Sun H."/>
            <person name="Tritt A."/>
            <person name="Yoshinaga Y."/>
            <person name="Zwiers L.-H."/>
            <person name="Turgeon B."/>
            <person name="Goodwin S."/>
            <person name="Spatafora J."/>
            <person name="Crous P."/>
            <person name="Grigoriev I."/>
        </authorList>
    </citation>
    <scope>NUCLEOTIDE SEQUENCE</scope>
    <source>
        <strain evidence="3">CBS 119687</strain>
    </source>
</reference>
<proteinExistence type="predicted"/>
<evidence type="ECO:0000256" key="1">
    <source>
        <dbReference type="PIRSR" id="PIRSR605301-1"/>
    </source>
</evidence>
<accession>A0A6A6AGL8</accession>
<evidence type="ECO:0000256" key="2">
    <source>
        <dbReference type="SAM" id="MobiDB-lite"/>
    </source>
</evidence>
<dbReference type="PANTHER" id="PTHR22599">
    <property type="entry name" value="MPS ONE BINDER KINASE ACTIVATOR-LIKE MOB"/>
    <property type="match status" value="1"/>
</dbReference>
<dbReference type="GeneID" id="54409978"/>
<gene>
    <name evidence="3" type="ORF">P153DRAFT_374862</name>
</gene>
<dbReference type="Pfam" id="PF03637">
    <property type="entry name" value="Mob1_phocein"/>
    <property type="match status" value="1"/>
</dbReference>
<name>A0A6A6AGL8_9PLEO</name>
<dbReference type="EMBL" id="ML977503">
    <property type="protein sequence ID" value="KAF2131069.1"/>
    <property type="molecule type" value="Genomic_DNA"/>
</dbReference>
<keyword evidence="4" id="KW-1185">Reference proteome</keyword>
<feature type="binding site" evidence="1">
    <location>
        <position position="81"/>
    </location>
    <ligand>
        <name>Zn(2+)</name>
        <dbReference type="ChEBI" id="CHEBI:29105"/>
    </ligand>
</feature>
<dbReference type="RefSeq" id="XP_033525456.1">
    <property type="nucleotide sequence ID" value="XM_033669546.1"/>
</dbReference>
<evidence type="ECO:0000313" key="4">
    <source>
        <dbReference type="Proteomes" id="UP000799771"/>
    </source>
</evidence>
<feature type="binding site" evidence="1">
    <location>
        <position position="163"/>
    </location>
    <ligand>
        <name>Zn(2+)</name>
        <dbReference type="ChEBI" id="CHEBI:29105"/>
    </ligand>
</feature>
<feature type="binding site" evidence="1">
    <location>
        <position position="168"/>
    </location>
    <ligand>
        <name>Zn(2+)</name>
        <dbReference type="ChEBI" id="CHEBI:29105"/>
    </ligand>
</feature>
<dbReference type="AlphaFoldDB" id="A0A6A6AGL8"/>
<dbReference type="OrthoDB" id="8170117at2759"/>
<dbReference type="SMART" id="SM01388">
    <property type="entry name" value="Mob1_phocein"/>
    <property type="match status" value="1"/>
</dbReference>
<dbReference type="Proteomes" id="UP000799771">
    <property type="component" value="Unassembled WGS sequence"/>
</dbReference>
<dbReference type="SUPFAM" id="SSF101152">
    <property type="entry name" value="Mob1/phocein"/>
    <property type="match status" value="1"/>
</dbReference>
<keyword evidence="1" id="KW-0862">Zinc</keyword>
<protein>
    <submittedName>
        <fullName evidence="3">Maintenance of ploidy protein MOB2</fullName>
    </submittedName>
</protein>